<dbReference type="OrthoDB" id="3196716at2"/>
<keyword evidence="3 5" id="KW-0548">Nucleotidyltransferase</keyword>
<dbReference type="NCBIfam" id="TIGR03124">
    <property type="entry name" value="citrate_citX"/>
    <property type="match status" value="1"/>
</dbReference>
<comment type="catalytic activity">
    <reaction evidence="4">
        <text>apo-[citrate lyase ACP] + 2'-(5''-triphospho-alpha-D-ribosyl)-3'-dephospho-CoA = holo-[citrate lyase ACP] + diphosphate</text>
        <dbReference type="Rhea" id="RHEA:16333"/>
        <dbReference type="Rhea" id="RHEA-COMP:10157"/>
        <dbReference type="Rhea" id="RHEA-COMP:10158"/>
        <dbReference type="ChEBI" id="CHEBI:29999"/>
        <dbReference type="ChEBI" id="CHEBI:33019"/>
        <dbReference type="ChEBI" id="CHEBI:61378"/>
        <dbReference type="ChEBI" id="CHEBI:82683"/>
        <dbReference type="EC" id="2.7.7.61"/>
    </reaction>
</comment>
<dbReference type="EC" id="2.7.7.61" evidence="1"/>
<dbReference type="Proteomes" id="UP000031366">
    <property type="component" value="Unassembled WGS sequence"/>
</dbReference>
<dbReference type="RefSeq" id="WP_039635955.1">
    <property type="nucleotide sequence ID" value="NZ_AYSO01000020.1"/>
</dbReference>
<dbReference type="STRING" id="29341.RSJ17_03930"/>
<evidence type="ECO:0000256" key="1">
    <source>
        <dbReference type="ARBA" id="ARBA00012524"/>
    </source>
</evidence>
<organism evidence="5 6">
    <name type="scientific">Clostridium argentinense CDC 2741</name>
    <dbReference type="NCBI Taxonomy" id="1418104"/>
    <lineage>
        <taxon>Bacteria</taxon>
        <taxon>Bacillati</taxon>
        <taxon>Bacillota</taxon>
        <taxon>Clostridia</taxon>
        <taxon>Eubacteriales</taxon>
        <taxon>Clostridiaceae</taxon>
        <taxon>Clostridium</taxon>
    </lineage>
</organism>
<proteinExistence type="predicted"/>
<accession>A0A0C1U9K9</accession>
<evidence type="ECO:0000256" key="4">
    <source>
        <dbReference type="ARBA" id="ARBA00048574"/>
    </source>
</evidence>
<dbReference type="InterPro" id="IPR005551">
    <property type="entry name" value="CitX"/>
</dbReference>
<reference evidence="5 6" key="1">
    <citation type="journal article" date="2015" name="Infect. Genet. Evol.">
        <title>Genomic sequences of six botulinum neurotoxin-producing strains representing three clostridial species illustrate the mobility and diversity of botulinum neurotoxin genes.</title>
        <authorList>
            <person name="Smith T.J."/>
            <person name="Hill K.K."/>
            <person name="Xie G."/>
            <person name="Foley B.T."/>
            <person name="Williamson C.H."/>
            <person name="Foster J.T."/>
            <person name="Johnson S.L."/>
            <person name="Chertkov O."/>
            <person name="Teshima H."/>
            <person name="Gibbons H.S."/>
            <person name="Johnsky L.A."/>
            <person name="Karavis M.A."/>
            <person name="Smith L.A."/>
        </authorList>
    </citation>
    <scope>NUCLEOTIDE SEQUENCE [LARGE SCALE GENOMIC DNA]</scope>
    <source>
        <strain evidence="5 6">CDC 2741</strain>
    </source>
</reference>
<dbReference type="GO" id="GO:0051191">
    <property type="term" value="P:prosthetic group biosynthetic process"/>
    <property type="evidence" value="ECO:0007669"/>
    <property type="project" value="InterPro"/>
</dbReference>
<gene>
    <name evidence="5" type="primary">citX</name>
    <name evidence="5" type="ORF">U732_224</name>
</gene>
<evidence type="ECO:0000313" key="6">
    <source>
        <dbReference type="Proteomes" id="UP000031366"/>
    </source>
</evidence>
<evidence type="ECO:0000256" key="3">
    <source>
        <dbReference type="ARBA" id="ARBA00022695"/>
    </source>
</evidence>
<protein>
    <recommendedName>
        <fullName evidence="1">citrate lyase holo-[acyl-carrier protein] synthase</fullName>
        <ecNumber evidence="1">2.7.7.61</ecNumber>
    </recommendedName>
</protein>
<dbReference type="GO" id="GO:0050519">
    <property type="term" value="F:holo-citrate lyase synthase activity"/>
    <property type="evidence" value="ECO:0007669"/>
    <property type="project" value="UniProtKB-EC"/>
</dbReference>
<sequence length="174" mass="20392">MNKEEMLKVDELLEAREERVSFIEKLINEYNAPVVCARSNYPGLNKANEITEKLMEIADKVLIEKLDDKTIFKTKMTTAEGYIIILVVEGDAIEIKKTTVEIEHSHSLGRFLDIDVYDKENNSLSREHLGYYRRKCFICDEDAQICVRNKNHHIEEIKDHIRISVRDYMENNDV</sequence>
<dbReference type="EMBL" id="AYSO01000020">
    <property type="protein sequence ID" value="KIE44280.1"/>
    <property type="molecule type" value="Genomic_DNA"/>
</dbReference>
<name>A0A0C1U9K9_9CLOT</name>
<evidence type="ECO:0000313" key="5">
    <source>
        <dbReference type="EMBL" id="KIE44280.1"/>
    </source>
</evidence>
<comment type="caution">
    <text evidence="5">The sequence shown here is derived from an EMBL/GenBank/DDBJ whole genome shotgun (WGS) entry which is preliminary data.</text>
</comment>
<evidence type="ECO:0000256" key="2">
    <source>
        <dbReference type="ARBA" id="ARBA00022679"/>
    </source>
</evidence>
<dbReference type="Pfam" id="PF03802">
    <property type="entry name" value="CitX"/>
    <property type="match status" value="1"/>
</dbReference>
<keyword evidence="6" id="KW-1185">Reference proteome</keyword>
<keyword evidence="2 5" id="KW-0808">Transferase</keyword>
<dbReference type="AlphaFoldDB" id="A0A0C1U9K9"/>